<protein>
    <submittedName>
        <fullName evidence="1">Uncharacterized protein</fullName>
    </submittedName>
</protein>
<reference evidence="1" key="1">
    <citation type="journal article" date="2014" name="Front. Microbiol.">
        <title>High frequency of phylogenetically diverse reductive dehalogenase-homologous genes in deep subseafloor sedimentary metagenomes.</title>
        <authorList>
            <person name="Kawai M."/>
            <person name="Futagami T."/>
            <person name="Toyoda A."/>
            <person name="Takaki Y."/>
            <person name="Nishi S."/>
            <person name="Hori S."/>
            <person name="Arai W."/>
            <person name="Tsubouchi T."/>
            <person name="Morono Y."/>
            <person name="Uchiyama I."/>
            <person name="Ito T."/>
            <person name="Fujiyama A."/>
            <person name="Inagaki F."/>
            <person name="Takami H."/>
        </authorList>
    </citation>
    <scope>NUCLEOTIDE SEQUENCE</scope>
    <source>
        <strain evidence="1">Expedition CK06-06</strain>
    </source>
</reference>
<dbReference type="EMBL" id="BARS01041324">
    <property type="protein sequence ID" value="GAG30991.1"/>
    <property type="molecule type" value="Genomic_DNA"/>
</dbReference>
<evidence type="ECO:0000313" key="1">
    <source>
        <dbReference type="EMBL" id="GAG30991.1"/>
    </source>
</evidence>
<proteinExistence type="predicted"/>
<comment type="caution">
    <text evidence="1">The sequence shown here is derived from an EMBL/GenBank/DDBJ whole genome shotgun (WGS) entry which is preliminary data.</text>
</comment>
<sequence>MLIKIMTMILYKKVPFSFEEKNFEIRIFRDDNTINIVAFRNNYPANGFRHQIKISKNIPIEEILKQKVIDELIEICKKDISEKRWERLTTIN</sequence>
<organism evidence="1">
    <name type="scientific">marine sediment metagenome</name>
    <dbReference type="NCBI Taxonomy" id="412755"/>
    <lineage>
        <taxon>unclassified sequences</taxon>
        <taxon>metagenomes</taxon>
        <taxon>ecological metagenomes</taxon>
    </lineage>
</organism>
<gene>
    <name evidence="1" type="ORF">S01H1_62868</name>
</gene>
<accession>X0Y278</accession>
<name>X0Y278_9ZZZZ</name>
<dbReference type="AlphaFoldDB" id="X0Y278"/>